<proteinExistence type="predicted"/>
<reference evidence="1" key="1">
    <citation type="submission" date="2018-05" db="EMBL/GenBank/DDBJ databases">
        <title>Draft genome of Mucuna pruriens seed.</title>
        <authorList>
            <person name="Nnadi N.E."/>
            <person name="Vos R."/>
            <person name="Hasami M.H."/>
            <person name="Devisetty U.K."/>
            <person name="Aguiy J.C."/>
        </authorList>
    </citation>
    <scope>NUCLEOTIDE SEQUENCE [LARGE SCALE GENOMIC DNA]</scope>
    <source>
        <strain evidence="1">JCA_2017</strain>
    </source>
</reference>
<dbReference type="AlphaFoldDB" id="A0A371GUG2"/>
<sequence>MAHCQQVEEAKIDGKPWYHDIRKYLEEGAYPLEATENDKRTLRRMAIGFFLSGVVLHKRSVDSTILHCVDDREA</sequence>
<organism evidence="1 2">
    <name type="scientific">Mucuna pruriens</name>
    <name type="common">Velvet bean</name>
    <name type="synonym">Dolichos pruriens</name>
    <dbReference type="NCBI Taxonomy" id="157652"/>
    <lineage>
        <taxon>Eukaryota</taxon>
        <taxon>Viridiplantae</taxon>
        <taxon>Streptophyta</taxon>
        <taxon>Embryophyta</taxon>
        <taxon>Tracheophyta</taxon>
        <taxon>Spermatophyta</taxon>
        <taxon>Magnoliopsida</taxon>
        <taxon>eudicotyledons</taxon>
        <taxon>Gunneridae</taxon>
        <taxon>Pentapetalae</taxon>
        <taxon>rosids</taxon>
        <taxon>fabids</taxon>
        <taxon>Fabales</taxon>
        <taxon>Fabaceae</taxon>
        <taxon>Papilionoideae</taxon>
        <taxon>50 kb inversion clade</taxon>
        <taxon>NPAAA clade</taxon>
        <taxon>indigoferoid/millettioid clade</taxon>
        <taxon>Phaseoleae</taxon>
        <taxon>Mucuna</taxon>
    </lineage>
</organism>
<comment type="caution">
    <text evidence="1">The sequence shown here is derived from an EMBL/GenBank/DDBJ whole genome shotgun (WGS) entry which is preliminary data.</text>
</comment>
<gene>
    <name evidence="1" type="ORF">CR513_23473</name>
</gene>
<feature type="non-terminal residue" evidence="1">
    <location>
        <position position="1"/>
    </location>
</feature>
<dbReference type="PANTHER" id="PTHR48475">
    <property type="entry name" value="RIBONUCLEASE H"/>
    <property type="match status" value="1"/>
</dbReference>
<keyword evidence="2" id="KW-1185">Reference proteome</keyword>
<evidence type="ECO:0000313" key="1">
    <source>
        <dbReference type="EMBL" id="RDX94175.1"/>
    </source>
</evidence>
<name>A0A371GUG2_MUCPR</name>
<dbReference type="Proteomes" id="UP000257109">
    <property type="component" value="Unassembled WGS sequence"/>
</dbReference>
<dbReference type="PANTHER" id="PTHR48475:SF1">
    <property type="entry name" value="RNASE H TYPE-1 DOMAIN-CONTAINING PROTEIN"/>
    <property type="match status" value="1"/>
</dbReference>
<dbReference type="EMBL" id="QJKJ01004441">
    <property type="protein sequence ID" value="RDX94175.1"/>
    <property type="molecule type" value="Genomic_DNA"/>
</dbReference>
<dbReference type="OrthoDB" id="1427860at2759"/>
<evidence type="ECO:0000313" key="2">
    <source>
        <dbReference type="Proteomes" id="UP000257109"/>
    </source>
</evidence>
<accession>A0A371GUG2</accession>
<protein>
    <submittedName>
        <fullName evidence="1">Uncharacterized protein</fullName>
    </submittedName>
</protein>